<evidence type="ECO:0000313" key="3">
    <source>
        <dbReference type="Proteomes" id="UP000001508"/>
    </source>
</evidence>
<sequence length="200" mass="22364">MPRWWAGRGAMLAAILLAILLLGGPSPAAADELKAEPAGPWSWLFGYGTSHPGWGETVTRVESLDLVTRYERVVRPEIGTSWYRLRHSLLLELPVHLLTNYDLAPMVGINFLAGWTMTGWLETVQPYFFAGGGPLYVATDIEGMGTRLNGNYQFGIGLRRPLEGSRYLKMEYRFHHISNGGRRKPNEPLNSSKLLVGFTF</sequence>
<keyword evidence="3" id="KW-1185">Reference proteome</keyword>
<dbReference type="InterPro" id="IPR018550">
    <property type="entry name" value="Lipid-A_deacylase-rel"/>
</dbReference>
<name>D6Z2Q2_DESAT</name>
<evidence type="ECO:0000256" key="1">
    <source>
        <dbReference type="SAM" id="SignalP"/>
    </source>
</evidence>
<dbReference type="EMBL" id="CP001940">
    <property type="protein sequence ID" value="ADH85827.1"/>
    <property type="molecule type" value="Genomic_DNA"/>
</dbReference>
<organism evidence="2 3">
    <name type="scientific">Desulfurivibrio alkaliphilus (strain DSM 19089 / UNIQEM U267 / AHT2)</name>
    <dbReference type="NCBI Taxonomy" id="589865"/>
    <lineage>
        <taxon>Bacteria</taxon>
        <taxon>Pseudomonadati</taxon>
        <taxon>Thermodesulfobacteriota</taxon>
        <taxon>Desulfobulbia</taxon>
        <taxon>Desulfobulbales</taxon>
        <taxon>Desulfobulbaceae</taxon>
        <taxon>Desulfurivibrio</taxon>
    </lineage>
</organism>
<dbReference type="Pfam" id="PF09411">
    <property type="entry name" value="PagL"/>
    <property type="match status" value="1"/>
</dbReference>
<gene>
    <name evidence="2" type="ordered locus">DaAHT2_1129</name>
</gene>
<protein>
    <submittedName>
        <fullName evidence="2">Lipid A 3-O-deacylase-related protein</fullName>
    </submittedName>
</protein>
<dbReference type="KEGG" id="dak:DaAHT2_1129"/>
<reference evidence="3" key="1">
    <citation type="submission" date="2010-02" db="EMBL/GenBank/DDBJ databases">
        <title>Complete sequence of Desulfurivibrio alkaliphilus AHT2.</title>
        <authorList>
            <consortium name="US DOE Joint Genome Institute"/>
            <person name="Pitluck S."/>
            <person name="Chertkov O."/>
            <person name="Detter J.C."/>
            <person name="Han C."/>
            <person name="Tapia R."/>
            <person name="Larimer F."/>
            <person name="Land M."/>
            <person name="Hauser L."/>
            <person name="Kyrpides N."/>
            <person name="Mikhailova N."/>
            <person name="Sorokin D.Y."/>
            <person name="Muyzer G."/>
            <person name="Woyke T."/>
        </authorList>
    </citation>
    <scope>NUCLEOTIDE SEQUENCE [LARGE SCALE GENOMIC DNA]</scope>
    <source>
        <strain evidence="3">DSM 19089 / UNIQEM U267 / AHT2</strain>
    </source>
</reference>
<feature type="signal peptide" evidence="1">
    <location>
        <begin position="1"/>
        <end position="30"/>
    </location>
</feature>
<dbReference type="InterPro" id="IPR011250">
    <property type="entry name" value="OMP/PagP_B-barrel"/>
</dbReference>
<dbReference type="eggNOG" id="COG3637">
    <property type="taxonomic scope" value="Bacteria"/>
</dbReference>
<dbReference type="Proteomes" id="UP000001508">
    <property type="component" value="Chromosome"/>
</dbReference>
<proteinExistence type="predicted"/>
<evidence type="ECO:0000313" key="2">
    <source>
        <dbReference type="EMBL" id="ADH85827.1"/>
    </source>
</evidence>
<keyword evidence="1" id="KW-0732">Signal</keyword>
<dbReference type="Gene3D" id="2.40.160.20">
    <property type="match status" value="1"/>
</dbReference>
<dbReference type="OrthoDB" id="9810217at2"/>
<accession>D6Z2Q2</accession>
<dbReference type="InParanoid" id="D6Z2Q2"/>
<dbReference type="AlphaFoldDB" id="D6Z2Q2"/>
<dbReference type="HOGENOM" id="CLU_118029_0_0_7"/>
<dbReference type="STRING" id="589865.DaAHT2_1129"/>
<dbReference type="SUPFAM" id="SSF56925">
    <property type="entry name" value="OMPA-like"/>
    <property type="match status" value="1"/>
</dbReference>
<feature type="chain" id="PRO_5003091532" evidence="1">
    <location>
        <begin position="31"/>
        <end position="200"/>
    </location>
</feature>